<dbReference type="Proteomes" id="UP000616885">
    <property type="component" value="Unassembled WGS sequence"/>
</dbReference>
<comment type="caution">
    <text evidence="3">The sequence shown here is derived from an EMBL/GenBank/DDBJ whole genome shotgun (WGS) entry which is preliminary data.</text>
</comment>
<reference evidence="3" key="1">
    <citation type="submission" date="2020-10" db="EMBL/GenBank/DDBJ databases">
        <title>High-Quality Genome Resource of Clonostachys rosea strain S41 by Oxford Nanopore Long-Read Sequencing.</title>
        <authorList>
            <person name="Wang H."/>
        </authorList>
    </citation>
    <scope>NUCLEOTIDE SEQUENCE</scope>
    <source>
        <strain evidence="3">S41</strain>
    </source>
</reference>
<feature type="region of interest" description="Disordered" evidence="1">
    <location>
        <begin position="63"/>
        <end position="125"/>
    </location>
</feature>
<evidence type="ECO:0000313" key="4">
    <source>
        <dbReference type="Proteomes" id="UP000616885"/>
    </source>
</evidence>
<protein>
    <submittedName>
        <fullName evidence="3">Uncharacterized protein</fullName>
    </submittedName>
</protein>
<evidence type="ECO:0000256" key="2">
    <source>
        <dbReference type="SAM" id="Phobius"/>
    </source>
</evidence>
<organism evidence="3 4">
    <name type="scientific">Bionectria ochroleuca</name>
    <name type="common">Gliocladium roseum</name>
    <dbReference type="NCBI Taxonomy" id="29856"/>
    <lineage>
        <taxon>Eukaryota</taxon>
        <taxon>Fungi</taxon>
        <taxon>Dikarya</taxon>
        <taxon>Ascomycota</taxon>
        <taxon>Pezizomycotina</taxon>
        <taxon>Sordariomycetes</taxon>
        <taxon>Hypocreomycetidae</taxon>
        <taxon>Hypocreales</taxon>
        <taxon>Bionectriaceae</taxon>
        <taxon>Clonostachys</taxon>
    </lineage>
</organism>
<feature type="transmembrane region" description="Helical" evidence="2">
    <location>
        <begin position="16"/>
        <end position="34"/>
    </location>
</feature>
<proteinExistence type="predicted"/>
<keyword evidence="2" id="KW-0472">Membrane</keyword>
<evidence type="ECO:0000313" key="3">
    <source>
        <dbReference type="EMBL" id="KAF9758438.1"/>
    </source>
</evidence>
<dbReference type="AlphaFoldDB" id="A0A8H7TVK0"/>
<evidence type="ECO:0000256" key="1">
    <source>
        <dbReference type="SAM" id="MobiDB-lite"/>
    </source>
</evidence>
<dbReference type="EMBL" id="JADCTT010000001">
    <property type="protein sequence ID" value="KAF9758438.1"/>
    <property type="molecule type" value="Genomic_DNA"/>
</dbReference>
<accession>A0A8H7TVK0</accession>
<feature type="compositionally biased region" description="Low complexity" evidence="1">
    <location>
        <begin position="81"/>
        <end position="106"/>
    </location>
</feature>
<name>A0A8H7TVK0_BIOOC</name>
<sequence>MSPRVPRLPAAKTSEVLCMGAAGVGVLAPFWFLMPGTEDRLSKQTNKWAPRWERNVSYLAPPMERGVQRIEPPSPAPPSASPSASISSRWPRASTGASARASTASTADRRRRHKHTARTVLRFMT</sequence>
<keyword evidence="2" id="KW-1133">Transmembrane helix</keyword>
<gene>
    <name evidence="3" type="ORF">IM811_000132</name>
</gene>
<keyword evidence="2" id="KW-0812">Transmembrane</keyword>